<evidence type="ECO:0000313" key="5">
    <source>
        <dbReference type="Proteomes" id="UP001454036"/>
    </source>
</evidence>
<feature type="compositionally biased region" description="Low complexity" evidence="3">
    <location>
        <begin position="145"/>
        <end position="168"/>
    </location>
</feature>
<name>A0AAV3R3V7_LITER</name>
<gene>
    <name evidence="4" type="ORF">LIER_40991</name>
</gene>
<protein>
    <submittedName>
        <fullName evidence="4">Uncharacterized protein</fullName>
    </submittedName>
</protein>
<comment type="caution">
    <text evidence="4">The sequence shown here is derived from an EMBL/GenBank/DDBJ whole genome shotgun (WGS) entry which is preliminary data.</text>
</comment>
<dbReference type="EMBL" id="BAABME010024665">
    <property type="protein sequence ID" value="GAA0170648.1"/>
    <property type="molecule type" value="Genomic_DNA"/>
</dbReference>
<evidence type="ECO:0000256" key="2">
    <source>
        <dbReference type="ARBA" id="ARBA00023242"/>
    </source>
</evidence>
<dbReference type="InterPro" id="IPR051992">
    <property type="entry name" value="OxStress_Response_Reg"/>
</dbReference>
<dbReference type="PANTHER" id="PTHR33172">
    <property type="entry name" value="OS08G0516900 PROTEIN"/>
    <property type="match status" value="1"/>
</dbReference>
<dbReference type="Proteomes" id="UP001454036">
    <property type="component" value="Unassembled WGS sequence"/>
</dbReference>
<accession>A0AAV3R3V7</accession>
<feature type="compositionally biased region" description="Polar residues" evidence="3">
    <location>
        <begin position="185"/>
        <end position="201"/>
    </location>
</feature>
<feature type="compositionally biased region" description="Low complexity" evidence="3">
    <location>
        <begin position="30"/>
        <end position="47"/>
    </location>
</feature>
<evidence type="ECO:0000313" key="4">
    <source>
        <dbReference type="EMBL" id="GAA0170648.1"/>
    </source>
</evidence>
<dbReference type="GO" id="GO:0006950">
    <property type="term" value="P:response to stress"/>
    <property type="evidence" value="ECO:0007669"/>
    <property type="project" value="UniProtKB-ARBA"/>
</dbReference>
<evidence type="ECO:0000256" key="1">
    <source>
        <dbReference type="ARBA" id="ARBA00004123"/>
    </source>
</evidence>
<feature type="region of interest" description="Disordered" evidence="3">
    <location>
        <begin position="30"/>
        <end position="77"/>
    </location>
</feature>
<keyword evidence="5" id="KW-1185">Reference proteome</keyword>
<dbReference type="PANTHER" id="PTHR33172:SF29">
    <property type="entry name" value="OS06G0559400 PROTEIN"/>
    <property type="match status" value="1"/>
</dbReference>
<dbReference type="AlphaFoldDB" id="A0AAV3R3V7"/>
<feature type="compositionally biased region" description="Low complexity" evidence="3">
    <location>
        <begin position="57"/>
        <end position="73"/>
    </location>
</feature>
<dbReference type="GO" id="GO:0005634">
    <property type="term" value="C:nucleus"/>
    <property type="evidence" value="ECO:0007669"/>
    <property type="project" value="UniProtKB-SubCell"/>
</dbReference>
<evidence type="ECO:0000256" key="3">
    <source>
        <dbReference type="SAM" id="MobiDB-lite"/>
    </source>
</evidence>
<proteinExistence type="predicted"/>
<feature type="region of interest" description="Disordered" evidence="3">
    <location>
        <begin position="135"/>
        <end position="201"/>
    </location>
</feature>
<comment type="subcellular location">
    <subcellularLocation>
        <location evidence="1">Nucleus</location>
    </subcellularLocation>
</comment>
<reference evidence="4 5" key="1">
    <citation type="submission" date="2024-01" db="EMBL/GenBank/DDBJ databases">
        <title>The complete chloroplast genome sequence of Lithospermum erythrorhizon: insights into the phylogenetic relationship among Boraginaceae species and the maternal lineages of purple gromwells.</title>
        <authorList>
            <person name="Okada T."/>
            <person name="Watanabe K."/>
        </authorList>
    </citation>
    <scope>NUCLEOTIDE SEQUENCE [LARGE SCALE GENOMIC DNA]</scope>
</reference>
<keyword evidence="2" id="KW-0539">Nucleus</keyword>
<organism evidence="4 5">
    <name type="scientific">Lithospermum erythrorhizon</name>
    <name type="common">Purple gromwell</name>
    <name type="synonym">Lithospermum officinale var. erythrorhizon</name>
    <dbReference type="NCBI Taxonomy" id="34254"/>
    <lineage>
        <taxon>Eukaryota</taxon>
        <taxon>Viridiplantae</taxon>
        <taxon>Streptophyta</taxon>
        <taxon>Embryophyta</taxon>
        <taxon>Tracheophyta</taxon>
        <taxon>Spermatophyta</taxon>
        <taxon>Magnoliopsida</taxon>
        <taxon>eudicotyledons</taxon>
        <taxon>Gunneridae</taxon>
        <taxon>Pentapetalae</taxon>
        <taxon>asterids</taxon>
        <taxon>lamiids</taxon>
        <taxon>Boraginales</taxon>
        <taxon>Boraginaceae</taxon>
        <taxon>Boraginoideae</taxon>
        <taxon>Lithospermeae</taxon>
        <taxon>Lithospermum</taxon>
    </lineage>
</organism>
<sequence length="201" mass="21701">MMSLRMDYSCSFNQQKKHVIFDEDDCVVPCSSDNDSSSSTIVSSDSDLFGEDEDEVNSNSSPNNSGSSSPSGPLKDMSSLFQELPIKRGLSKHYNGKSQSFTSLANVASVEDLAKPENPLNKRLKACKSYGGLIEMHRSTQPHRSASSSRLISKKASSSKIGSYASPSVRRNGSFHGNRPPIPSPHSSSNLANQNNTPLIA</sequence>